<protein>
    <submittedName>
        <fullName evidence="13">Uncharacterized protein</fullName>
    </submittedName>
</protein>
<dbReference type="GO" id="GO:0047555">
    <property type="term" value="F:3',5'-cyclic-GMP phosphodiesterase activity"/>
    <property type="evidence" value="ECO:0007669"/>
    <property type="project" value="TreeGrafter"/>
</dbReference>
<reference evidence="13 14" key="1">
    <citation type="submission" date="2023-11" db="EMBL/GenBank/DDBJ databases">
        <title>Dfirmibasis_genome.</title>
        <authorList>
            <person name="Edelbroek B."/>
            <person name="Kjellin J."/>
            <person name="Jerlstrom-Hultqvist J."/>
            <person name="Soderbom F."/>
        </authorList>
    </citation>
    <scope>NUCLEOTIDE SEQUENCE [LARGE SCALE GENOMIC DNA]</scope>
    <source>
        <strain evidence="13 14">TNS-C-14</strain>
    </source>
</reference>
<organism evidence="13 14">
    <name type="scientific">Dictyostelium firmibasis</name>
    <dbReference type="NCBI Taxonomy" id="79012"/>
    <lineage>
        <taxon>Eukaryota</taxon>
        <taxon>Amoebozoa</taxon>
        <taxon>Evosea</taxon>
        <taxon>Eumycetozoa</taxon>
        <taxon>Dictyostelia</taxon>
        <taxon>Dictyosteliales</taxon>
        <taxon>Dictyosteliaceae</taxon>
        <taxon>Dictyostelium</taxon>
    </lineage>
</organism>
<evidence type="ECO:0000313" key="13">
    <source>
        <dbReference type="EMBL" id="KAK5579041.1"/>
    </source>
</evidence>
<evidence type="ECO:0000313" key="14">
    <source>
        <dbReference type="Proteomes" id="UP001344447"/>
    </source>
</evidence>
<name>A0AAN7U0L3_9MYCE</name>
<evidence type="ECO:0000256" key="11">
    <source>
        <dbReference type="PIRNR" id="PIRNR000962"/>
    </source>
</evidence>
<feature type="signal peptide" evidence="12">
    <location>
        <begin position="1"/>
        <end position="19"/>
    </location>
</feature>
<evidence type="ECO:0000256" key="6">
    <source>
        <dbReference type="ARBA" id="ARBA00022729"/>
    </source>
</evidence>
<dbReference type="InterPro" id="IPR000396">
    <property type="entry name" value="Pdiesterase2"/>
</dbReference>
<dbReference type="PIRSF" id="PIRSF000962">
    <property type="entry name" value="Cyc_nuc_PDEase"/>
    <property type="match status" value="1"/>
</dbReference>
<dbReference type="PANTHER" id="PTHR28283">
    <property type="entry name" value="3',5'-CYCLIC-NUCLEOTIDE PHOSPHODIESTERASE 1"/>
    <property type="match status" value="1"/>
</dbReference>
<evidence type="ECO:0000256" key="2">
    <source>
        <dbReference type="ARBA" id="ARBA00004241"/>
    </source>
</evidence>
<evidence type="ECO:0000256" key="7">
    <source>
        <dbReference type="ARBA" id="ARBA00022801"/>
    </source>
</evidence>
<evidence type="ECO:0000256" key="12">
    <source>
        <dbReference type="SAM" id="SignalP"/>
    </source>
</evidence>
<dbReference type="InterPro" id="IPR036866">
    <property type="entry name" value="RibonucZ/Hydroxyglut_hydro"/>
</dbReference>
<dbReference type="SUPFAM" id="SSF56281">
    <property type="entry name" value="Metallo-hydrolase/oxidoreductase"/>
    <property type="match status" value="1"/>
</dbReference>
<comment type="caution">
    <text evidence="13">The sequence shown here is derived from an EMBL/GenBank/DDBJ whole genome shotgun (WGS) entry which is preliminary data.</text>
</comment>
<dbReference type="AlphaFoldDB" id="A0AAN7U0L3"/>
<dbReference type="CDD" id="cd07735">
    <property type="entry name" value="class_II_PDE_MBL-fold"/>
    <property type="match status" value="1"/>
</dbReference>
<evidence type="ECO:0000256" key="1">
    <source>
        <dbReference type="ARBA" id="ARBA00004239"/>
    </source>
</evidence>
<dbReference type="GO" id="GO:0030552">
    <property type="term" value="F:cAMP binding"/>
    <property type="evidence" value="ECO:0007669"/>
    <property type="project" value="UniProtKB-KW"/>
</dbReference>
<dbReference type="Pfam" id="PF02112">
    <property type="entry name" value="PDEase_II"/>
    <property type="match status" value="1"/>
</dbReference>
<dbReference type="GO" id="GO:0005576">
    <property type="term" value="C:extracellular region"/>
    <property type="evidence" value="ECO:0007669"/>
    <property type="project" value="UniProtKB-SubCell"/>
</dbReference>
<evidence type="ECO:0000256" key="9">
    <source>
        <dbReference type="ARBA" id="ARBA00023149"/>
    </source>
</evidence>
<evidence type="ECO:0000256" key="8">
    <source>
        <dbReference type="ARBA" id="ARBA00022992"/>
    </source>
</evidence>
<keyword evidence="14" id="KW-1185">Reference proteome</keyword>
<comment type="subcellular location">
    <subcellularLocation>
        <location evidence="2">Cell surface</location>
    </subcellularLocation>
    <subcellularLocation>
        <location evidence="1">Secreted</location>
        <location evidence="1">Extracellular space</location>
    </subcellularLocation>
</comment>
<keyword evidence="7 11" id="KW-0378">Hydrolase</keyword>
<dbReference type="GO" id="GO:1902660">
    <property type="term" value="P:negative regulation of glucose mediated signaling pathway"/>
    <property type="evidence" value="ECO:0007669"/>
    <property type="project" value="TreeGrafter"/>
</dbReference>
<dbReference type="PRINTS" id="PR00388">
    <property type="entry name" value="PDIESTERASE2"/>
</dbReference>
<keyword evidence="3" id="KW-0964">Secreted</keyword>
<gene>
    <name evidence="13" type="ORF">RB653_008719</name>
</gene>
<comment type="similarity">
    <text evidence="10 11">Belongs to the cyclic nucleotide phosphodiesterase class-II family.</text>
</comment>
<evidence type="ECO:0000256" key="5">
    <source>
        <dbReference type="ARBA" id="ARBA00022566"/>
    </source>
</evidence>
<keyword evidence="8" id="KW-0142">cGMP-binding</keyword>
<keyword evidence="6 12" id="KW-0732">Signal</keyword>
<accession>A0AAN7U0L3</accession>
<dbReference type="InterPro" id="IPR024225">
    <property type="entry name" value="cAMP-PdiesteraseII_CS"/>
</dbReference>
<dbReference type="PROSITE" id="PS00607">
    <property type="entry name" value="PDEASE_II"/>
    <property type="match status" value="1"/>
</dbReference>
<dbReference type="FunFam" id="3.60.15.10:FF:000064">
    <property type="entry name" value="Probable 3',5'-cyclic-nucleotide phosphodiesterase"/>
    <property type="match status" value="1"/>
</dbReference>
<dbReference type="PANTHER" id="PTHR28283:SF1">
    <property type="entry name" value="3',5'-CYCLIC-NUCLEOTIDE PHOSPHODIESTERASE 1"/>
    <property type="match status" value="1"/>
</dbReference>
<feature type="chain" id="PRO_5042953638" evidence="12">
    <location>
        <begin position="20"/>
        <end position="427"/>
    </location>
</feature>
<proteinExistence type="inferred from homology"/>
<sequence length="427" mass="48342">MKLYNLILILILFIKINYGSRIINSGNLFSELKDYYIPENLNYYSGGYSEENCKNASYITVPLGVTGGLDEGSLSSFLLTKKGSSLFIGLDAGTVWQGVRRLTMLQDFNSIFNITYPPWATLPEQRATWFIKNHIQGYFIGHSHLDHVGGLIVESAEDQLSPKKNVIEVGQPEIYRGCIEMLYKMGYIADFKNISSVPDQKKPIIGISDTLTSIAGDLFNGAVWPNLPLYGRYSYFFVGNGNQYSLKDLTPYADKYVSKVQNEFPFNQNVKSFEICHDTLTSTAFILTDSTSGEQIVFFSDTGISTTKCDWEYKILQVWRNVKIDKLKAVYLESSFTNDVADAALYGHLRPKDIMKLMDSLLENSIQTSPPKTNLKHVKLIIEHIKPQVGVNQYYLTSQRMVYQQLQEINNHGIKVIIPNQGVPICF</sequence>
<evidence type="ECO:0000256" key="4">
    <source>
        <dbReference type="ARBA" id="ARBA00022535"/>
    </source>
</evidence>
<dbReference type="Proteomes" id="UP001344447">
    <property type="component" value="Unassembled WGS sequence"/>
</dbReference>
<dbReference type="Gene3D" id="3.60.15.10">
    <property type="entry name" value="Ribonuclease Z/Hydroxyacylglutathione hydrolase-like"/>
    <property type="match status" value="1"/>
</dbReference>
<dbReference type="GO" id="GO:0009986">
    <property type="term" value="C:cell surface"/>
    <property type="evidence" value="ECO:0007669"/>
    <property type="project" value="UniProtKB-SubCell"/>
</dbReference>
<dbReference type="GO" id="GO:0030553">
    <property type="term" value="F:cGMP binding"/>
    <property type="evidence" value="ECO:0007669"/>
    <property type="project" value="UniProtKB-KW"/>
</dbReference>
<dbReference type="EMBL" id="JAVFKY010000003">
    <property type="protein sequence ID" value="KAK5579041.1"/>
    <property type="molecule type" value="Genomic_DNA"/>
</dbReference>
<keyword evidence="5" id="KW-0116">cAMP-binding</keyword>
<dbReference type="GO" id="GO:0006198">
    <property type="term" value="P:cAMP catabolic process"/>
    <property type="evidence" value="ECO:0007669"/>
    <property type="project" value="UniProtKB-UniRule"/>
</dbReference>
<dbReference type="GO" id="GO:0004115">
    <property type="term" value="F:3',5'-cyclic-AMP phosphodiesterase activity"/>
    <property type="evidence" value="ECO:0007669"/>
    <property type="project" value="UniProtKB-UniRule"/>
</dbReference>
<evidence type="ECO:0000256" key="3">
    <source>
        <dbReference type="ARBA" id="ARBA00022525"/>
    </source>
</evidence>
<keyword evidence="4" id="KW-0140">cGMP</keyword>
<evidence type="ECO:0000256" key="10">
    <source>
        <dbReference type="ARBA" id="ARBA00025762"/>
    </source>
</evidence>
<keyword evidence="9 11" id="KW-0114">cAMP</keyword>
<keyword evidence="8" id="KW-0547">Nucleotide-binding</keyword>